<keyword evidence="6" id="KW-0677">Repeat</keyword>
<evidence type="ECO:0000256" key="3">
    <source>
        <dbReference type="ARBA" id="ARBA00022614"/>
    </source>
</evidence>
<dbReference type="EMBL" id="OOIL02004148">
    <property type="protein sequence ID" value="VFQ90698.1"/>
    <property type="molecule type" value="Genomic_DNA"/>
</dbReference>
<dbReference type="SUPFAM" id="SSF52058">
    <property type="entry name" value="L domain-like"/>
    <property type="match status" value="2"/>
</dbReference>
<dbReference type="Pfam" id="PF08263">
    <property type="entry name" value="LRRNT_2"/>
    <property type="match status" value="1"/>
</dbReference>
<dbReference type="Pfam" id="PF13855">
    <property type="entry name" value="LRR_8"/>
    <property type="match status" value="1"/>
</dbReference>
<feature type="signal peptide" evidence="10">
    <location>
        <begin position="1"/>
        <end position="21"/>
    </location>
</feature>
<dbReference type="Pfam" id="PF13516">
    <property type="entry name" value="LRR_6"/>
    <property type="match status" value="1"/>
</dbReference>
<keyword evidence="9" id="KW-0325">Glycoprotein</keyword>
<evidence type="ECO:0000259" key="11">
    <source>
        <dbReference type="Pfam" id="PF08263"/>
    </source>
</evidence>
<evidence type="ECO:0000313" key="12">
    <source>
        <dbReference type="EMBL" id="VFQ90698.1"/>
    </source>
</evidence>
<proteinExistence type="inferred from homology"/>
<dbReference type="FunFam" id="3.80.10.10:FF:000111">
    <property type="entry name" value="LRR receptor-like serine/threonine-protein kinase ERECTA"/>
    <property type="match status" value="1"/>
</dbReference>
<evidence type="ECO:0000256" key="5">
    <source>
        <dbReference type="ARBA" id="ARBA00022729"/>
    </source>
</evidence>
<dbReference type="PANTHER" id="PTHR48061">
    <property type="entry name" value="LEUCINE-RICH REPEAT RECEPTOR PROTEIN KINASE EMS1-LIKE-RELATED"/>
    <property type="match status" value="1"/>
</dbReference>
<keyword evidence="7" id="KW-1133">Transmembrane helix</keyword>
<comment type="similarity">
    <text evidence="2">Belongs to the RLP family.</text>
</comment>
<keyword evidence="3" id="KW-0433">Leucine-rich repeat</keyword>
<evidence type="ECO:0000256" key="2">
    <source>
        <dbReference type="ARBA" id="ARBA00009592"/>
    </source>
</evidence>
<accession>A0A484MRP3</accession>
<dbReference type="InterPro" id="IPR046956">
    <property type="entry name" value="RLP23-like"/>
</dbReference>
<keyword evidence="5 10" id="KW-0732">Signal</keyword>
<evidence type="ECO:0000256" key="8">
    <source>
        <dbReference type="ARBA" id="ARBA00023136"/>
    </source>
</evidence>
<comment type="subcellular location">
    <subcellularLocation>
        <location evidence="1">Membrane</location>
        <topology evidence="1">Single-pass type I membrane protein</topology>
    </subcellularLocation>
</comment>
<dbReference type="PROSITE" id="PS51257">
    <property type="entry name" value="PROKAR_LIPOPROTEIN"/>
    <property type="match status" value="1"/>
</dbReference>
<dbReference type="PRINTS" id="PR00019">
    <property type="entry name" value="LEURICHRPT"/>
</dbReference>
<keyword evidence="4" id="KW-0812">Transmembrane</keyword>
<evidence type="ECO:0000313" key="13">
    <source>
        <dbReference type="Proteomes" id="UP000595140"/>
    </source>
</evidence>
<evidence type="ECO:0000256" key="7">
    <source>
        <dbReference type="ARBA" id="ARBA00022989"/>
    </source>
</evidence>
<evidence type="ECO:0000256" key="10">
    <source>
        <dbReference type="SAM" id="SignalP"/>
    </source>
</evidence>
<organism evidence="12 13">
    <name type="scientific">Cuscuta campestris</name>
    <dbReference type="NCBI Taxonomy" id="132261"/>
    <lineage>
        <taxon>Eukaryota</taxon>
        <taxon>Viridiplantae</taxon>
        <taxon>Streptophyta</taxon>
        <taxon>Embryophyta</taxon>
        <taxon>Tracheophyta</taxon>
        <taxon>Spermatophyta</taxon>
        <taxon>Magnoliopsida</taxon>
        <taxon>eudicotyledons</taxon>
        <taxon>Gunneridae</taxon>
        <taxon>Pentapetalae</taxon>
        <taxon>asterids</taxon>
        <taxon>lamiids</taxon>
        <taxon>Solanales</taxon>
        <taxon>Convolvulaceae</taxon>
        <taxon>Cuscuteae</taxon>
        <taxon>Cuscuta</taxon>
        <taxon>Cuscuta subgen. Grammica</taxon>
        <taxon>Cuscuta sect. Cleistogrammica</taxon>
    </lineage>
</organism>
<dbReference type="GO" id="GO:0016020">
    <property type="term" value="C:membrane"/>
    <property type="evidence" value="ECO:0007669"/>
    <property type="project" value="UniProtKB-SubCell"/>
</dbReference>
<evidence type="ECO:0000256" key="6">
    <source>
        <dbReference type="ARBA" id="ARBA00022737"/>
    </source>
</evidence>
<reference evidence="12 13" key="1">
    <citation type="submission" date="2018-04" db="EMBL/GenBank/DDBJ databases">
        <authorList>
            <person name="Vogel A."/>
        </authorList>
    </citation>
    <scope>NUCLEOTIDE SEQUENCE [LARGE SCALE GENOMIC DNA]</scope>
</reference>
<dbReference type="PANTHER" id="PTHR48061:SF46">
    <property type="entry name" value="LEUCINE-RICH REPEAT-CONTAINING N-TERMINAL PLANT-TYPE DOMAIN-CONTAINING PROTEIN"/>
    <property type="match status" value="1"/>
</dbReference>
<evidence type="ECO:0000256" key="9">
    <source>
        <dbReference type="ARBA" id="ARBA00023180"/>
    </source>
</evidence>
<feature type="chain" id="PRO_5019843795" description="Leucine-rich repeat-containing N-terminal plant-type domain-containing protein" evidence="10">
    <location>
        <begin position="22"/>
        <end position="479"/>
    </location>
</feature>
<evidence type="ECO:0000256" key="4">
    <source>
        <dbReference type="ARBA" id="ARBA00022692"/>
    </source>
</evidence>
<dbReference type="InterPro" id="IPR001611">
    <property type="entry name" value="Leu-rich_rpt"/>
</dbReference>
<sequence>MVKTVGLFPLFLVCTIITALSSSSSSSSAAAASCQKDQSDALLEFKAAFSTDRQASIACSDAGTTTYPKTNSWKEGTDCCARWDGVRCENQTGNVIGLDLSCSWLRGHVHSNSTLFSLKHLRSLNLAYNDLQQSLLLPLYASSFSPSMTHLNLSSSNLNGGIPVELSGLSGLVTLDLSFNSGLRLEPSAWAALVQKMTRLREVGLDRVRMASIEPSTAFSGFSPALTTLTLNQCDLKGEFPESVIGLPNLQKLVLSENGELTGDLSNTAWSSKSLLEHLDIRFTKIAGKLPDSIGSLKSLRHLDVGGCRFGGSIPASLGNLTELRFLSLIANDFNGPIPSSLSNLHQLTVFALSENRLTGRIPNVFGRMSKLVGFAARSNSLIGEIPASICSVSGLQVLDLGNNTLSGAIPPCLGGLAKLETLDLTRNRLVGRIPTGGRFGSFGNASYEGNPGLCGSPLTKSCGAGRTYNKELMNVSRN</sequence>
<gene>
    <name evidence="12" type="ORF">CCAM_LOCUS32474</name>
</gene>
<dbReference type="AlphaFoldDB" id="A0A484MRP3"/>
<dbReference type="Pfam" id="PF00560">
    <property type="entry name" value="LRR_1"/>
    <property type="match status" value="3"/>
</dbReference>
<dbReference type="InterPro" id="IPR013210">
    <property type="entry name" value="LRR_N_plant-typ"/>
</dbReference>
<feature type="domain" description="Leucine-rich repeat-containing N-terminal plant-type" evidence="11">
    <location>
        <begin position="37"/>
        <end position="88"/>
    </location>
</feature>
<protein>
    <recommendedName>
        <fullName evidence="11">Leucine-rich repeat-containing N-terminal plant-type domain-containing protein</fullName>
    </recommendedName>
</protein>
<name>A0A484MRP3_9ASTE</name>
<dbReference type="InterPro" id="IPR032675">
    <property type="entry name" value="LRR_dom_sf"/>
</dbReference>
<dbReference type="OrthoDB" id="1304574at2759"/>
<keyword evidence="13" id="KW-1185">Reference proteome</keyword>
<dbReference type="Proteomes" id="UP000595140">
    <property type="component" value="Unassembled WGS sequence"/>
</dbReference>
<evidence type="ECO:0000256" key="1">
    <source>
        <dbReference type="ARBA" id="ARBA00004479"/>
    </source>
</evidence>
<dbReference type="Gene3D" id="3.80.10.10">
    <property type="entry name" value="Ribonuclease Inhibitor"/>
    <property type="match status" value="2"/>
</dbReference>
<keyword evidence="8" id="KW-0472">Membrane</keyword>